<feature type="domain" description="Semialdehyde dehydrogenase NAD-binding" evidence="6">
    <location>
        <begin position="6"/>
        <end position="143"/>
    </location>
</feature>
<dbReference type="InterPro" id="IPR000534">
    <property type="entry name" value="Semialdehyde_DH_NAD-bd"/>
</dbReference>
<comment type="subcellular location">
    <subcellularLocation>
        <location evidence="5">Cytoplasm</location>
    </subcellularLocation>
</comment>
<accession>A0ABV8HWT3</accession>
<dbReference type="SUPFAM" id="SSF55347">
    <property type="entry name" value="Glyceraldehyde-3-phosphate dehydrogenase-like, C-terminal domain"/>
    <property type="match status" value="1"/>
</dbReference>
<evidence type="ECO:0000313" key="7">
    <source>
        <dbReference type="EMBL" id="MFC4035366.1"/>
    </source>
</evidence>
<dbReference type="PANTHER" id="PTHR32338:SF10">
    <property type="entry name" value="N-ACETYL-GAMMA-GLUTAMYL-PHOSPHATE REDUCTASE, CHLOROPLASTIC-RELATED"/>
    <property type="match status" value="1"/>
</dbReference>
<dbReference type="InterPro" id="IPR036291">
    <property type="entry name" value="NAD(P)-bd_dom_sf"/>
</dbReference>
<dbReference type="NCBIfam" id="TIGR01850">
    <property type="entry name" value="argC"/>
    <property type="match status" value="1"/>
</dbReference>
<evidence type="ECO:0000259" key="6">
    <source>
        <dbReference type="SMART" id="SM00859"/>
    </source>
</evidence>
<keyword evidence="3 5" id="KW-0521">NADP</keyword>
<evidence type="ECO:0000256" key="1">
    <source>
        <dbReference type="ARBA" id="ARBA00022571"/>
    </source>
</evidence>
<keyword evidence="2 5" id="KW-0028">Amino-acid biosynthesis</keyword>
<dbReference type="HAMAP" id="MF_00150">
    <property type="entry name" value="ArgC_type1"/>
    <property type="match status" value="1"/>
</dbReference>
<dbReference type="Pfam" id="PF22698">
    <property type="entry name" value="Semialdhyde_dhC_1"/>
    <property type="match status" value="1"/>
</dbReference>
<organism evidence="7 8">
    <name type="scientific">Streptomyces polygonati</name>
    <dbReference type="NCBI Taxonomy" id="1617087"/>
    <lineage>
        <taxon>Bacteria</taxon>
        <taxon>Bacillati</taxon>
        <taxon>Actinomycetota</taxon>
        <taxon>Actinomycetes</taxon>
        <taxon>Kitasatosporales</taxon>
        <taxon>Streptomycetaceae</taxon>
        <taxon>Streptomyces</taxon>
    </lineage>
</organism>
<keyword evidence="1 5" id="KW-0055">Arginine biosynthesis</keyword>
<dbReference type="EMBL" id="JBHSBB010000026">
    <property type="protein sequence ID" value="MFC4035366.1"/>
    <property type="molecule type" value="Genomic_DNA"/>
</dbReference>
<sequence>MTPPIHALVLGAGGHTGGEICRLLLGHPQLGRITPATRAEQDFERTHPNLLGSGLRFTPVEQARADLSAYDVAFLCTPTGEAMRLAPDLLAAGVRVIDLSADFRFADPRRFEAVHGVGHSAPELIGQAVYGATELDRERIRTARLIANPGCYAITALLALEPLLSAGLVDDSSVLHIAAVNGTTGSGSTPRREVSHAEAASSMLPYSLSGHRHAPEIEERLHHASSRTVTVDLSTAHGNFARGIHLQAGVRIGAEHREHTTRDTLLGLYTDRYGHGADGEFFVRVNSHPPQGGLTDKDYGRYPTLAGVVGSNFCHLGVDYDARIGLARLVAVTDNLIKGAAGSAIQNMNVMFGLDETAGLRSYAL</sequence>
<comment type="similarity">
    <text evidence="5">Belongs to the NAGSA dehydrogenase family. Type 1 subfamily.</text>
</comment>
<comment type="caution">
    <text evidence="7">The sequence shown here is derived from an EMBL/GenBank/DDBJ whole genome shotgun (WGS) entry which is preliminary data.</text>
</comment>
<evidence type="ECO:0000256" key="5">
    <source>
        <dbReference type="HAMAP-Rule" id="MF_00150"/>
    </source>
</evidence>
<dbReference type="EC" id="1.2.1.38" evidence="5"/>
<feature type="active site" evidence="5">
    <location>
        <position position="151"/>
    </location>
</feature>
<evidence type="ECO:0000313" key="8">
    <source>
        <dbReference type="Proteomes" id="UP001595765"/>
    </source>
</evidence>
<dbReference type="InterPro" id="IPR050085">
    <property type="entry name" value="AGPR"/>
</dbReference>
<evidence type="ECO:0000256" key="2">
    <source>
        <dbReference type="ARBA" id="ARBA00022605"/>
    </source>
</evidence>
<dbReference type="SUPFAM" id="SSF51735">
    <property type="entry name" value="NAD(P)-binding Rossmann-fold domains"/>
    <property type="match status" value="1"/>
</dbReference>
<dbReference type="InterPro" id="IPR000706">
    <property type="entry name" value="AGPR_type-1"/>
</dbReference>
<evidence type="ECO:0000256" key="3">
    <source>
        <dbReference type="ARBA" id="ARBA00022857"/>
    </source>
</evidence>
<protein>
    <recommendedName>
        <fullName evidence="5">N-acetyl-gamma-glutamyl-phosphate reductase</fullName>
        <shortName evidence="5">AGPR</shortName>
        <ecNumber evidence="5">1.2.1.38</ecNumber>
    </recommendedName>
    <alternativeName>
        <fullName evidence="5">N-acetyl-glutamate semialdehyde dehydrogenase</fullName>
        <shortName evidence="5">NAGSA dehydrogenase</shortName>
    </alternativeName>
</protein>
<gene>
    <name evidence="5 7" type="primary">argC</name>
    <name evidence="7" type="ORF">ACFO3J_28425</name>
</gene>
<dbReference type="SMART" id="SM00859">
    <property type="entry name" value="Semialdhyde_dh"/>
    <property type="match status" value="1"/>
</dbReference>
<dbReference type="Pfam" id="PF01118">
    <property type="entry name" value="Semialdhyde_dh"/>
    <property type="match status" value="1"/>
</dbReference>
<comment type="pathway">
    <text evidence="5">Amino-acid biosynthesis; L-arginine biosynthesis; N(2)-acetyl-L-ornithine from L-glutamate: step 3/4.</text>
</comment>
<dbReference type="Proteomes" id="UP001595765">
    <property type="component" value="Unassembled WGS sequence"/>
</dbReference>
<comment type="catalytic activity">
    <reaction evidence="5">
        <text>N-acetyl-L-glutamate 5-semialdehyde + phosphate + NADP(+) = N-acetyl-L-glutamyl 5-phosphate + NADPH + H(+)</text>
        <dbReference type="Rhea" id="RHEA:21588"/>
        <dbReference type="ChEBI" id="CHEBI:15378"/>
        <dbReference type="ChEBI" id="CHEBI:29123"/>
        <dbReference type="ChEBI" id="CHEBI:43474"/>
        <dbReference type="ChEBI" id="CHEBI:57783"/>
        <dbReference type="ChEBI" id="CHEBI:57936"/>
        <dbReference type="ChEBI" id="CHEBI:58349"/>
        <dbReference type="EC" id="1.2.1.38"/>
    </reaction>
</comment>
<name>A0ABV8HWT3_9ACTN</name>
<keyword evidence="4 5" id="KW-0560">Oxidoreductase</keyword>
<dbReference type="PANTHER" id="PTHR32338">
    <property type="entry name" value="N-ACETYL-GAMMA-GLUTAMYL-PHOSPHATE REDUCTASE, CHLOROPLASTIC-RELATED-RELATED"/>
    <property type="match status" value="1"/>
</dbReference>
<proteinExistence type="inferred from homology"/>
<dbReference type="CDD" id="cd17895">
    <property type="entry name" value="AGPR_1_N"/>
    <property type="match status" value="1"/>
</dbReference>
<dbReference type="Gene3D" id="3.30.360.10">
    <property type="entry name" value="Dihydrodipicolinate Reductase, domain 2"/>
    <property type="match status" value="1"/>
</dbReference>
<comment type="function">
    <text evidence="5">Catalyzes the NADPH-dependent reduction of N-acetyl-5-glutamyl phosphate to yield N-acetyl-L-glutamate 5-semialdehyde.</text>
</comment>
<keyword evidence="8" id="KW-1185">Reference proteome</keyword>
<dbReference type="InterPro" id="IPR058924">
    <property type="entry name" value="AGPR_dimerisation_dom"/>
</dbReference>
<keyword evidence="5" id="KW-0963">Cytoplasm</keyword>
<dbReference type="RefSeq" id="WP_386435201.1">
    <property type="nucleotide sequence ID" value="NZ_JBHSBB010000026.1"/>
</dbReference>
<dbReference type="GO" id="GO:0003942">
    <property type="term" value="F:N-acetyl-gamma-glutamyl-phosphate reductase activity"/>
    <property type="evidence" value="ECO:0007669"/>
    <property type="project" value="UniProtKB-EC"/>
</dbReference>
<reference evidence="8" key="1">
    <citation type="journal article" date="2019" name="Int. J. Syst. Evol. Microbiol.">
        <title>The Global Catalogue of Microorganisms (GCM) 10K type strain sequencing project: providing services to taxonomists for standard genome sequencing and annotation.</title>
        <authorList>
            <consortium name="The Broad Institute Genomics Platform"/>
            <consortium name="The Broad Institute Genome Sequencing Center for Infectious Disease"/>
            <person name="Wu L."/>
            <person name="Ma J."/>
        </authorList>
    </citation>
    <scope>NUCLEOTIDE SEQUENCE [LARGE SCALE GENOMIC DNA]</scope>
    <source>
        <strain evidence="8">CGMCC 4.7237</strain>
    </source>
</reference>
<evidence type="ECO:0000256" key="4">
    <source>
        <dbReference type="ARBA" id="ARBA00023002"/>
    </source>
</evidence>
<dbReference type="Gene3D" id="3.40.50.720">
    <property type="entry name" value="NAD(P)-binding Rossmann-like Domain"/>
    <property type="match status" value="1"/>
</dbReference>